<organism evidence="1 2">
    <name type="scientific">Phlebia brevispora</name>
    <dbReference type="NCBI Taxonomy" id="194682"/>
    <lineage>
        <taxon>Eukaryota</taxon>
        <taxon>Fungi</taxon>
        <taxon>Dikarya</taxon>
        <taxon>Basidiomycota</taxon>
        <taxon>Agaricomycotina</taxon>
        <taxon>Agaricomycetes</taxon>
        <taxon>Polyporales</taxon>
        <taxon>Meruliaceae</taxon>
        <taxon>Phlebia</taxon>
    </lineage>
</organism>
<keyword evidence="2" id="KW-1185">Reference proteome</keyword>
<reference evidence="1" key="1">
    <citation type="submission" date="2022-07" db="EMBL/GenBank/DDBJ databases">
        <title>Genome Sequence of Phlebia brevispora.</title>
        <authorList>
            <person name="Buettner E."/>
        </authorList>
    </citation>
    <scope>NUCLEOTIDE SEQUENCE</scope>
    <source>
        <strain evidence="1">MPL23</strain>
    </source>
</reference>
<evidence type="ECO:0000313" key="1">
    <source>
        <dbReference type="EMBL" id="KAJ3551511.1"/>
    </source>
</evidence>
<proteinExistence type="predicted"/>
<gene>
    <name evidence="1" type="ORF">NM688_g4662</name>
</gene>
<dbReference type="Proteomes" id="UP001148662">
    <property type="component" value="Unassembled WGS sequence"/>
</dbReference>
<name>A0ACC1T2G1_9APHY</name>
<evidence type="ECO:0000313" key="2">
    <source>
        <dbReference type="Proteomes" id="UP001148662"/>
    </source>
</evidence>
<protein>
    <submittedName>
        <fullName evidence="1">Uncharacterized protein</fullName>
    </submittedName>
</protein>
<accession>A0ACC1T2G1</accession>
<dbReference type="EMBL" id="JANHOG010000791">
    <property type="protein sequence ID" value="KAJ3551511.1"/>
    <property type="molecule type" value="Genomic_DNA"/>
</dbReference>
<sequence>MALSHALRLRWLLLPLCLVQSSLYGGAILPGLALTVGIFLHNELLLDSHWFTRNVCNALGCLLFLDEKNGHSANPELTYSVDHHPCAGLRRRGRRSPDGTANAASRIP</sequence>
<comment type="caution">
    <text evidence="1">The sequence shown here is derived from an EMBL/GenBank/DDBJ whole genome shotgun (WGS) entry which is preliminary data.</text>
</comment>